<sequence length="50" mass="5411">FLILGIWITVGSVAIANTDVGDTEAFLPRHGGDNKEATMVTYTVFNSHKC</sequence>
<gene>
    <name evidence="2" type="primary">ORF218768</name>
</gene>
<feature type="non-terminal residue" evidence="2">
    <location>
        <position position="1"/>
    </location>
</feature>
<dbReference type="AlphaFoldDB" id="A0A0B7C230"/>
<feature type="signal peptide" evidence="1">
    <location>
        <begin position="1"/>
        <end position="18"/>
    </location>
</feature>
<reference evidence="2" key="1">
    <citation type="submission" date="2014-12" db="EMBL/GenBank/DDBJ databases">
        <title>Insight into the proteome of Arion vulgaris.</title>
        <authorList>
            <person name="Aradska J."/>
            <person name="Bulat T."/>
            <person name="Smidak R."/>
            <person name="Sarate P."/>
            <person name="Gangsoo J."/>
            <person name="Sialana F."/>
            <person name="Bilban M."/>
            <person name="Lubec G."/>
        </authorList>
    </citation>
    <scope>NUCLEOTIDE SEQUENCE</scope>
    <source>
        <tissue evidence="2">Skin</tissue>
    </source>
</reference>
<accession>A0A0B7C230</accession>
<protein>
    <submittedName>
        <fullName evidence="2">Uncharacterized protein</fullName>
    </submittedName>
</protein>
<organism evidence="2">
    <name type="scientific">Arion vulgaris</name>
    <dbReference type="NCBI Taxonomy" id="1028688"/>
    <lineage>
        <taxon>Eukaryota</taxon>
        <taxon>Metazoa</taxon>
        <taxon>Spiralia</taxon>
        <taxon>Lophotrochozoa</taxon>
        <taxon>Mollusca</taxon>
        <taxon>Gastropoda</taxon>
        <taxon>Heterobranchia</taxon>
        <taxon>Euthyneura</taxon>
        <taxon>Panpulmonata</taxon>
        <taxon>Eupulmonata</taxon>
        <taxon>Stylommatophora</taxon>
        <taxon>Helicina</taxon>
        <taxon>Arionoidea</taxon>
        <taxon>Arionidae</taxon>
        <taxon>Arion</taxon>
    </lineage>
</organism>
<proteinExistence type="predicted"/>
<dbReference type="EMBL" id="HACG01051589">
    <property type="protein sequence ID" value="CEK98460.1"/>
    <property type="molecule type" value="Transcribed_RNA"/>
</dbReference>
<feature type="chain" id="PRO_5002112355" evidence="1">
    <location>
        <begin position="19"/>
        <end position="50"/>
    </location>
</feature>
<keyword evidence="1" id="KW-0732">Signal</keyword>
<evidence type="ECO:0000313" key="2">
    <source>
        <dbReference type="EMBL" id="CEK98460.1"/>
    </source>
</evidence>
<name>A0A0B7C230_9EUPU</name>
<evidence type="ECO:0000256" key="1">
    <source>
        <dbReference type="SAM" id="SignalP"/>
    </source>
</evidence>